<gene>
    <name evidence="1" type="ORF">AWB76_01435</name>
</gene>
<dbReference type="OrthoDB" id="8778942at2"/>
<dbReference type="Proteomes" id="UP000054624">
    <property type="component" value="Unassembled WGS sequence"/>
</dbReference>
<keyword evidence="2" id="KW-1185">Reference proteome</keyword>
<accession>A0A157ZXG2</accession>
<dbReference type="RefSeq" id="WP_061159382.1">
    <property type="nucleotide sequence ID" value="NZ_FCOI02000003.1"/>
</dbReference>
<reference evidence="2" key="1">
    <citation type="submission" date="2016-01" db="EMBL/GenBank/DDBJ databases">
        <authorList>
            <person name="Peeters Charlotte."/>
        </authorList>
    </citation>
    <scope>NUCLEOTIDE SEQUENCE [LARGE SCALE GENOMIC DNA]</scope>
</reference>
<proteinExistence type="predicted"/>
<dbReference type="EMBL" id="FCOI02000003">
    <property type="protein sequence ID" value="SAK50238.1"/>
    <property type="molecule type" value="Genomic_DNA"/>
</dbReference>
<name>A0A157ZXG2_9BURK</name>
<dbReference type="AlphaFoldDB" id="A0A157ZXG2"/>
<organism evidence="1 2">
    <name type="scientific">Caballeronia temeraria</name>
    <dbReference type="NCBI Taxonomy" id="1777137"/>
    <lineage>
        <taxon>Bacteria</taxon>
        <taxon>Pseudomonadati</taxon>
        <taxon>Pseudomonadota</taxon>
        <taxon>Betaproteobacteria</taxon>
        <taxon>Burkholderiales</taxon>
        <taxon>Burkholderiaceae</taxon>
        <taxon>Caballeronia</taxon>
    </lineage>
</organism>
<evidence type="ECO:0000313" key="1">
    <source>
        <dbReference type="EMBL" id="SAK50238.1"/>
    </source>
</evidence>
<evidence type="ECO:0000313" key="2">
    <source>
        <dbReference type="Proteomes" id="UP000054624"/>
    </source>
</evidence>
<sequence length="128" mass="15045">MTTLHTHQHRQIRQPRAAWEAIPTDVVPLYVRSALRDAMRLERVSDADYDDLLWILAQESSGIVDNRNHSSTARGLFQLLFAQYELNPKGEKSFGNAVEECQGGIRYIYGRYHSARTARRFWEKHHWY</sequence>
<evidence type="ECO:0008006" key="3">
    <source>
        <dbReference type="Google" id="ProtNLM"/>
    </source>
</evidence>
<dbReference type="STRING" id="1777137.AWB76_01435"/>
<protein>
    <recommendedName>
        <fullName evidence="3">Transglycosylase SLT domain-containing protein</fullName>
    </recommendedName>
</protein>